<sequence length="141" mass="15955">MNHFFTTTRFQTEERARSCLEALARRHHIAGLTLDANGGAGLELAQGERLYFRLDVEANILYLYAPFTPLRGAQDGRVLVDMLRLNCLETSAHGGVISISEQLDAFIYHLGLPVETLELDALEQAIEEFIKQRQHLAQQFQ</sequence>
<dbReference type="AlphaFoldDB" id="A0A2Z6ETL4"/>
<evidence type="ECO:0000313" key="2">
    <source>
        <dbReference type="Proteomes" id="UP000282597"/>
    </source>
</evidence>
<dbReference type="InterPro" id="IPR010261">
    <property type="entry name" value="Tir_chaperone"/>
</dbReference>
<dbReference type="GO" id="GO:0030254">
    <property type="term" value="P:protein secretion by the type III secretion system"/>
    <property type="evidence" value="ECO:0007669"/>
    <property type="project" value="InterPro"/>
</dbReference>
<accession>A0A2Z6ETL4</accession>
<dbReference type="KEGG" id="mcys:MCB1EB_0580"/>
<name>A0A2Z6ETL4_9BURK</name>
<dbReference type="RefSeq" id="WP_045363082.1">
    <property type="nucleotide sequence ID" value="NZ_AP018150.1"/>
</dbReference>
<dbReference type="Pfam" id="PF05932">
    <property type="entry name" value="CesT"/>
    <property type="match status" value="1"/>
</dbReference>
<evidence type="ECO:0000313" key="1">
    <source>
        <dbReference type="EMBL" id="BBE08741.1"/>
    </source>
</evidence>
<dbReference type="Proteomes" id="UP000282597">
    <property type="component" value="Chromosome"/>
</dbReference>
<gene>
    <name evidence="1" type="ORF">MCB1EB_0580</name>
</gene>
<proteinExistence type="predicted"/>
<organism evidence="1 2">
    <name type="scientific">Mycoavidus cysteinexigens</name>
    <dbReference type="NCBI Taxonomy" id="1553431"/>
    <lineage>
        <taxon>Bacteria</taxon>
        <taxon>Pseudomonadati</taxon>
        <taxon>Pseudomonadota</taxon>
        <taxon>Betaproteobacteria</taxon>
        <taxon>Burkholderiales</taxon>
        <taxon>Burkholderiaceae</taxon>
        <taxon>Mycoavidus</taxon>
    </lineage>
</organism>
<reference evidence="1 2" key="1">
    <citation type="journal article" date="2018" name="Microbes Environ.">
        <title>Comparative Genomic Insights into Endofungal Lifestyles of Two Bacterial Endosymbionts, Mycoavidus cysteinexigens and Burkholderia rhizoxinica.</title>
        <authorList>
            <person name="Sharmin D."/>
            <person name="Guo Y."/>
            <person name="Nishizawa T."/>
            <person name="Ohshima S."/>
            <person name="Sato Y."/>
            <person name="Takashima Y."/>
            <person name="Narisawa K."/>
            <person name="Ohta H."/>
        </authorList>
    </citation>
    <scope>NUCLEOTIDE SEQUENCE [LARGE SCALE GENOMIC DNA]</scope>
    <source>
        <strain evidence="1 2">B1-EB</strain>
    </source>
</reference>
<dbReference type="EMBL" id="AP018150">
    <property type="protein sequence ID" value="BBE08741.1"/>
    <property type="molecule type" value="Genomic_DNA"/>
</dbReference>
<dbReference type="Gene3D" id="3.30.1460.10">
    <property type="match status" value="1"/>
</dbReference>
<dbReference type="SUPFAM" id="SSF69635">
    <property type="entry name" value="Type III secretory system chaperone-like"/>
    <property type="match status" value="1"/>
</dbReference>
<protein>
    <submittedName>
        <fullName evidence="1">Uncharacterized protein</fullName>
    </submittedName>
</protein>
<keyword evidence="2" id="KW-1185">Reference proteome</keyword>